<protein>
    <submittedName>
        <fullName evidence="8">MetQ/NlpA family ABC transporter substrate-binding protein</fullName>
    </submittedName>
</protein>
<evidence type="ECO:0000256" key="6">
    <source>
        <dbReference type="ARBA" id="ARBA00023288"/>
    </source>
</evidence>
<keyword evidence="6" id="KW-0449">Lipoprotein</keyword>
<sequence length="291" mass="32370">MSQFRKIALSLGLLLGLTACGGANTGNDAPAKEADTANNTQVEEKAEPRTLKLGVVGERNEPWQEAIKKYEADSGNKVELVRFSDYNQPNDALKDGDIDLSSFATRIFIEDYNKNQNAGFYYIADTVIAPMGIYSSKLEDYKDIPDGGTIAIPVEVSNNSRALYILDAAGIIKVREDAGDFITLDDIAENPKNIEFIELPADQVSRSLEDVDAALINSDMAMEAGFIPTEDAIYLEDPEHERSKNFINVIAVKEENKEDPDILDLVNNYFLTDETKEVYEREYKGSVICMW</sequence>
<evidence type="ECO:0000313" key="8">
    <source>
        <dbReference type="EMBL" id="MFO3716563.1"/>
    </source>
</evidence>
<dbReference type="Pfam" id="PF03180">
    <property type="entry name" value="Lipoprotein_9"/>
    <property type="match status" value="1"/>
</dbReference>
<dbReference type="EMBL" id="JBGMEH010000008">
    <property type="protein sequence ID" value="MFO3716563.1"/>
    <property type="molecule type" value="Genomic_DNA"/>
</dbReference>
<keyword evidence="5" id="KW-0564">Palmitate</keyword>
<feature type="signal peptide" evidence="7">
    <location>
        <begin position="1"/>
        <end position="25"/>
    </location>
</feature>
<evidence type="ECO:0000256" key="3">
    <source>
        <dbReference type="ARBA" id="ARBA00022729"/>
    </source>
</evidence>
<dbReference type="PROSITE" id="PS51257">
    <property type="entry name" value="PROKAR_LIPOPROTEIN"/>
    <property type="match status" value="1"/>
</dbReference>
<evidence type="ECO:0000256" key="7">
    <source>
        <dbReference type="SAM" id="SignalP"/>
    </source>
</evidence>
<evidence type="ECO:0000256" key="4">
    <source>
        <dbReference type="ARBA" id="ARBA00023136"/>
    </source>
</evidence>
<accession>A0ABW9MXK5</accession>
<dbReference type="InterPro" id="IPR004872">
    <property type="entry name" value="Lipoprotein_NlpA"/>
</dbReference>
<dbReference type="RefSeq" id="WP_410033206.1">
    <property type="nucleotide sequence ID" value="NZ_JBGMEH010000008.1"/>
</dbReference>
<keyword evidence="4" id="KW-0472">Membrane</keyword>
<keyword evidence="3 7" id="KW-0732">Signal</keyword>
<feature type="chain" id="PRO_5046599592" evidence="7">
    <location>
        <begin position="26"/>
        <end position="291"/>
    </location>
</feature>
<comment type="similarity">
    <text evidence="2">Belongs to the NlpA lipoprotein family.</text>
</comment>
<evidence type="ECO:0000256" key="1">
    <source>
        <dbReference type="ARBA" id="ARBA00004635"/>
    </source>
</evidence>
<dbReference type="PANTHER" id="PTHR30429">
    <property type="entry name" value="D-METHIONINE-BINDING LIPOPROTEIN METQ"/>
    <property type="match status" value="1"/>
</dbReference>
<keyword evidence="9" id="KW-1185">Reference proteome</keyword>
<evidence type="ECO:0000256" key="5">
    <source>
        <dbReference type="ARBA" id="ARBA00023139"/>
    </source>
</evidence>
<name>A0ABW9MXK5_9FIRM</name>
<dbReference type="Gene3D" id="3.40.190.10">
    <property type="entry name" value="Periplasmic binding protein-like II"/>
    <property type="match status" value="2"/>
</dbReference>
<dbReference type="Proteomes" id="UP001638015">
    <property type="component" value="Unassembled WGS sequence"/>
</dbReference>
<organism evidence="8 9">
    <name type="scientific">Anaerococcus cruorum</name>
    <dbReference type="NCBI Taxonomy" id="3115617"/>
    <lineage>
        <taxon>Bacteria</taxon>
        <taxon>Bacillati</taxon>
        <taxon>Bacillota</taxon>
        <taxon>Tissierellia</taxon>
        <taxon>Tissierellales</taxon>
        <taxon>Peptoniphilaceae</taxon>
        <taxon>Anaerococcus</taxon>
    </lineage>
</organism>
<dbReference type="SUPFAM" id="SSF53850">
    <property type="entry name" value="Periplasmic binding protein-like II"/>
    <property type="match status" value="1"/>
</dbReference>
<comment type="subcellular location">
    <subcellularLocation>
        <location evidence="1">Membrane</location>
        <topology evidence="1">Lipid-anchor</topology>
    </subcellularLocation>
</comment>
<gene>
    <name evidence="8" type="ORF">ACCQ40_07315</name>
</gene>
<dbReference type="PANTHER" id="PTHR30429:SF1">
    <property type="entry name" value="D-METHIONINE-BINDING LIPOPROTEIN METQ-RELATED"/>
    <property type="match status" value="1"/>
</dbReference>
<evidence type="ECO:0000313" key="9">
    <source>
        <dbReference type="Proteomes" id="UP001638015"/>
    </source>
</evidence>
<evidence type="ECO:0000256" key="2">
    <source>
        <dbReference type="ARBA" id="ARBA00008973"/>
    </source>
</evidence>
<comment type="caution">
    <text evidence="8">The sequence shown here is derived from an EMBL/GenBank/DDBJ whole genome shotgun (WGS) entry which is preliminary data.</text>
</comment>
<proteinExistence type="inferred from homology"/>
<reference evidence="8 9" key="1">
    <citation type="journal article" date="2025" name="Anaerobe">
        <title>Description of Anaerococcus kampingiae sp. nov., Anaerococcus groningensis sp. nov., Anaerococcus martiniensis sp. nov., and Anaerococcus cruorum sp. nov., isolated from human clinical specimens.</title>
        <authorList>
            <person name="Boiten K.E."/>
            <person name="Meijer J."/>
            <person name="van Wezel E.M."/>
            <person name="Veloo A.C.M."/>
        </authorList>
    </citation>
    <scope>NUCLEOTIDE SEQUENCE [LARGE SCALE GENOMIC DNA]</scope>
    <source>
        <strain evidence="8 9">ENR1039</strain>
    </source>
</reference>